<dbReference type="RefSeq" id="WP_108383604.1">
    <property type="nucleotide sequence ID" value="NZ_CP028858.1"/>
</dbReference>
<evidence type="ECO:0000256" key="1">
    <source>
        <dbReference type="SAM" id="Phobius"/>
    </source>
</evidence>
<dbReference type="AlphaFoldDB" id="A0A2R4X366"/>
<dbReference type="Proteomes" id="UP000244727">
    <property type="component" value="Chromosome"/>
</dbReference>
<proteinExistence type="predicted"/>
<evidence type="ECO:0000259" key="2">
    <source>
        <dbReference type="Pfam" id="PF25934"/>
    </source>
</evidence>
<keyword evidence="1" id="KW-0472">Membrane</keyword>
<evidence type="ECO:0000313" key="4">
    <source>
        <dbReference type="Proteomes" id="UP000244727"/>
    </source>
</evidence>
<protein>
    <recommendedName>
        <fullName evidence="2">DUF7979 domain-containing protein</fullName>
    </recommendedName>
</protein>
<feature type="domain" description="DUF7979" evidence="2">
    <location>
        <begin position="38"/>
        <end position="98"/>
    </location>
</feature>
<keyword evidence="1" id="KW-1133">Transmembrane helix</keyword>
<gene>
    <name evidence="3" type="ORF">HARCEL1_11270</name>
</gene>
<name>A0A2R4X366_9EURY</name>
<dbReference type="Pfam" id="PF25934">
    <property type="entry name" value="DUF7979"/>
    <property type="match status" value="1"/>
</dbReference>
<organism evidence="3 4">
    <name type="scientific">Halococcoides cellulosivorans</name>
    <dbReference type="NCBI Taxonomy" id="1679096"/>
    <lineage>
        <taxon>Archaea</taxon>
        <taxon>Methanobacteriati</taxon>
        <taxon>Methanobacteriota</taxon>
        <taxon>Stenosarchaea group</taxon>
        <taxon>Halobacteria</taxon>
        <taxon>Halobacteriales</taxon>
        <taxon>Haloarculaceae</taxon>
        <taxon>Halococcoides</taxon>
    </lineage>
</organism>
<evidence type="ECO:0000313" key="3">
    <source>
        <dbReference type="EMBL" id="AWB28240.1"/>
    </source>
</evidence>
<dbReference type="InterPro" id="IPR058285">
    <property type="entry name" value="DUF7979"/>
</dbReference>
<dbReference type="GeneID" id="36513095"/>
<dbReference type="EMBL" id="CP028858">
    <property type="protein sequence ID" value="AWB28240.1"/>
    <property type="molecule type" value="Genomic_DNA"/>
</dbReference>
<accession>A0A2R4X366</accession>
<dbReference type="KEGG" id="harc:HARCEL1_11270"/>
<sequence length="104" mass="11043">MDRSSKAVVGGGLLVVLFAIFSGLIGVPLSSDNSCPPSLHVSNAGAEETSTGVDYENLSERRQSEFRDALQSSYTEIDTTADAWVNTSRVTYDGETYSTAVAVC</sequence>
<feature type="transmembrane region" description="Helical" evidence="1">
    <location>
        <begin position="7"/>
        <end position="29"/>
    </location>
</feature>
<keyword evidence="4" id="KW-1185">Reference proteome</keyword>
<keyword evidence="1" id="KW-0812">Transmembrane</keyword>
<reference evidence="3 4" key="1">
    <citation type="submission" date="2018-04" db="EMBL/GenBank/DDBJ databases">
        <title>Halococcoides cellulosivorans gen. nov., sp. nov., an extremely halophilic cellulose-utilizing haloarchaeon from hypersaline lakes.</title>
        <authorList>
            <person name="Sorokin D.Y."/>
            <person name="Toshchakov S.V."/>
            <person name="Samarov N.I."/>
            <person name="Korzhenkov A."/>
            <person name="Kublanov I.V."/>
        </authorList>
    </citation>
    <scope>NUCLEOTIDE SEQUENCE [LARGE SCALE GENOMIC DNA]</scope>
    <source>
        <strain evidence="3 4">HArcel1</strain>
    </source>
</reference>